<gene>
    <name evidence="1" type="ORF">C8261_10685</name>
</gene>
<name>A0A2T4IE40_9RHOO</name>
<organism evidence="1 2">
    <name type="scientific">Pseudothauera lacus</name>
    <dbReference type="NCBI Taxonomy" id="2136175"/>
    <lineage>
        <taxon>Bacteria</taxon>
        <taxon>Pseudomonadati</taxon>
        <taxon>Pseudomonadota</taxon>
        <taxon>Betaproteobacteria</taxon>
        <taxon>Rhodocyclales</taxon>
        <taxon>Zoogloeaceae</taxon>
        <taxon>Pseudothauera</taxon>
    </lineage>
</organism>
<keyword evidence="2" id="KW-1185">Reference proteome</keyword>
<protein>
    <submittedName>
        <fullName evidence="1">Uncharacterized protein</fullName>
    </submittedName>
</protein>
<accession>A0A2T4IE40</accession>
<sequence length="115" mass="12647">MTQQALNNTLALTLLHGATFSATLFDSVLAAYRDELRAALEPDEDDALLCLVVEGREVAIWLLETDGSEHANEAARQRLQQMWAESYSGNVRELIPGFVELLDQGMLAVGGVKWS</sequence>
<evidence type="ECO:0000313" key="1">
    <source>
        <dbReference type="EMBL" id="PTD96042.1"/>
    </source>
</evidence>
<evidence type="ECO:0000313" key="2">
    <source>
        <dbReference type="Proteomes" id="UP000241193"/>
    </source>
</evidence>
<dbReference type="Proteomes" id="UP000241193">
    <property type="component" value="Unassembled WGS sequence"/>
</dbReference>
<reference evidence="1 2" key="2">
    <citation type="submission" date="2018-04" db="EMBL/GenBank/DDBJ databases">
        <title>Thauera lacus sp. nov., isolated from an saline lake in Inner Mongolia, China.</title>
        <authorList>
            <person name="Liang Q.-Y."/>
        </authorList>
    </citation>
    <scope>NUCLEOTIDE SEQUENCE [LARGE SCALE GENOMIC DNA]</scope>
    <source>
        <strain evidence="1 2">D20</strain>
    </source>
</reference>
<dbReference type="EMBL" id="PZKC01000008">
    <property type="protein sequence ID" value="PTD96042.1"/>
    <property type="molecule type" value="Genomic_DNA"/>
</dbReference>
<dbReference type="AlphaFoldDB" id="A0A2T4IE40"/>
<dbReference type="OrthoDB" id="8910004at2"/>
<proteinExistence type="predicted"/>
<dbReference type="RefSeq" id="WP_107493702.1">
    <property type="nucleotide sequence ID" value="NZ_PZKC01000008.1"/>
</dbReference>
<reference evidence="1 2" key="1">
    <citation type="submission" date="2018-03" db="EMBL/GenBank/DDBJ databases">
        <authorList>
            <person name="Keele B.F."/>
        </authorList>
    </citation>
    <scope>NUCLEOTIDE SEQUENCE [LARGE SCALE GENOMIC DNA]</scope>
    <source>
        <strain evidence="1 2">D20</strain>
    </source>
</reference>
<comment type="caution">
    <text evidence="1">The sequence shown here is derived from an EMBL/GenBank/DDBJ whole genome shotgun (WGS) entry which is preliminary data.</text>
</comment>